<dbReference type="OrthoDB" id="1939732at2759"/>
<feature type="region of interest" description="Disordered" evidence="1">
    <location>
        <begin position="143"/>
        <end position="210"/>
    </location>
</feature>
<dbReference type="PANTHER" id="PTHR35728:SF1">
    <property type="entry name" value="MICROTUBULE-BINDING PROTEIN TANGLED-RELATED"/>
    <property type="match status" value="1"/>
</dbReference>
<feature type="compositionally biased region" description="Low complexity" evidence="1">
    <location>
        <begin position="183"/>
        <end position="194"/>
    </location>
</feature>
<dbReference type="GO" id="GO:2000694">
    <property type="term" value="P:regulation of phragmoplast microtubule organization"/>
    <property type="evidence" value="ECO:0007669"/>
    <property type="project" value="InterPro"/>
</dbReference>
<dbReference type="GO" id="GO:0000911">
    <property type="term" value="P:cytokinesis by cell plate formation"/>
    <property type="evidence" value="ECO:0007669"/>
    <property type="project" value="TreeGrafter"/>
</dbReference>
<evidence type="ECO:0000313" key="3">
    <source>
        <dbReference type="Proteomes" id="UP000636709"/>
    </source>
</evidence>
<dbReference type="InterPro" id="IPR044709">
    <property type="entry name" value="TAN1"/>
</dbReference>
<feature type="region of interest" description="Disordered" evidence="1">
    <location>
        <begin position="304"/>
        <end position="329"/>
    </location>
</feature>
<feature type="compositionally biased region" description="Basic residues" evidence="1">
    <location>
        <begin position="172"/>
        <end position="182"/>
    </location>
</feature>
<name>A0A835FIL5_9POAL</name>
<evidence type="ECO:0000313" key="2">
    <source>
        <dbReference type="EMBL" id="KAF8760444.1"/>
    </source>
</evidence>
<feature type="region of interest" description="Disordered" evidence="1">
    <location>
        <begin position="345"/>
        <end position="386"/>
    </location>
</feature>
<comment type="caution">
    <text evidence="2">The sequence shown here is derived from an EMBL/GenBank/DDBJ whole genome shotgun (WGS) entry which is preliminary data.</text>
</comment>
<accession>A0A835FIL5</accession>
<dbReference type="AlphaFoldDB" id="A0A835FIL5"/>
<proteinExistence type="predicted"/>
<organism evidence="2 3">
    <name type="scientific">Digitaria exilis</name>
    <dbReference type="NCBI Taxonomy" id="1010633"/>
    <lineage>
        <taxon>Eukaryota</taxon>
        <taxon>Viridiplantae</taxon>
        <taxon>Streptophyta</taxon>
        <taxon>Embryophyta</taxon>
        <taxon>Tracheophyta</taxon>
        <taxon>Spermatophyta</taxon>
        <taxon>Magnoliopsida</taxon>
        <taxon>Liliopsida</taxon>
        <taxon>Poales</taxon>
        <taxon>Poaceae</taxon>
        <taxon>PACMAD clade</taxon>
        <taxon>Panicoideae</taxon>
        <taxon>Panicodae</taxon>
        <taxon>Paniceae</taxon>
        <taxon>Anthephorinae</taxon>
        <taxon>Digitaria</taxon>
    </lineage>
</organism>
<evidence type="ECO:0008006" key="4">
    <source>
        <dbReference type="Google" id="ProtNLM"/>
    </source>
</evidence>
<gene>
    <name evidence="2" type="ORF">HU200_010180</name>
</gene>
<feature type="region of interest" description="Disordered" evidence="1">
    <location>
        <begin position="85"/>
        <end position="109"/>
    </location>
</feature>
<dbReference type="Proteomes" id="UP000636709">
    <property type="component" value="Unassembled WGS sequence"/>
</dbReference>
<feature type="compositionally biased region" description="Polar residues" evidence="1">
    <location>
        <begin position="375"/>
        <end position="386"/>
    </location>
</feature>
<evidence type="ECO:0000256" key="1">
    <source>
        <dbReference type="SAM" id="MobiDB-lite"/>
    </source>
</evidence>
<dbReference type="EMBL" id="JACEFO010000712">
    <property type="protein sequence ID" value="KAF8760444.1"/>
    <property type="molecule type" value="Genomic_DNA"/>
</dbReference>
<dbReference type="GO" id="GO:0008017">
    <property type="term" value="F:microtubule binding"/>
    <property type="evidence" value="ECO:0007669"/>
    <property type="project" value="InterPro"/>
</dbReference>
<reference evidence="2" key="1">
    <citation type="submission" date="2020-07" db="EMBL/GenBank/DDBJ databases">
        <title>Genome sequence and genetic diversity analysis of an under-domesticated orphan crop, white fonio (Digitaria exilis).</title>
        <authorList>
            <person name="Bennetzen J.L."/>
            <person name="Chen S."/>
            <person name="Ma X."/>
            <person name="Wang X."/>
            <person name="Yssel A.E.J."/>
            <person name="Chaluvadi S.R."/>
            <person name="Johnson M."/>
            <person name="Gangashetty P."/>
            <person name="Hamidou F."/>
            <person name="Sanogo M.D."/>
            <person name="Zwaenepoel A."/>
            <person name="Wallace J."/>
            <person name="Van De Peer Y."/>
            <person name="Van Deynze A."/>
        </authorList>
    </citation>
    <scope>NUCLEOTIDE SEQUENCE</scope>
    <source>
        <tissue evidence="2">Leaves</tissue>
    </source>
</reference>
<feature type="compositionally biased region" description="Gly residues" evidence="1">
    <location>
        <begin position="100"/>
        <end position="109"/>
    </location>
</feature>
<keyword evidence="3" id="KW-1185">Reference proteome</keyword>
<protein>
    <recommendedName>
        <fullName evidence="4">Microtubule-binding protein TANGLED1</fullName>
    </recommendedName>
</protein>
<dbReference type="PANTHER" id="PTHR35728">
    <property type="entry name" value="MICROTUBULE-BINDING PROTEIN TANGLED-RELATED"/>
    <property type="match status" value="1"/>
</dbReference>
<dbReference type="GO" id="GO:0005875">
    <property type="term" value="C:microtubule associated complex"/>
    <property type="evidence" value="ECO:0007669"/>
    <property type="project" value="TreeGrafter"/>
</dbReference>
<feature type="region of interest" description="Disordered" evidence="1">
    <location>
        <begin position="256"/>
        <end position="278"/>
    </location>
</feature>
<sequence length="386" mass="40896">MVARSPNAKPDRQTTAALAAAAALNPALVTETLKKVDRCMARLQELQYTVAGGAKVVSGVSLSPRSTRVYLRTSLRCKQETVRMTMRGGASAQKRSPNGKFGGMGGGGESTQWRRMSLPAMLLGETVLEIVQASQFARDIAAVAGSNREPPKTPKPAPSARKLMAAEQTPLRARRAREKQSHRGGAAARGADAATPPSRGRVRSRIQFKPPSPVALGWPSVSANRVSPKNRPWAKKAVMFPNPTFHATTSAAADACAMPSPSKKQKRSYKMRSPVAARQTPHKFLVKTPPSTLGSKLRSHGKALPARPVAVSPPPKAQASPAKARRCSFSPSRLATRLVSPIKARLSLGRSPHSGVGAGGGPISGLKQRPGVSMTVRTVSTKISSR</sequence>
<dbReference type="GO" id="GO:0009574">
    <property type="term" value="C:preprophase band"/>
    <property type="evidence" value="ECO:0007669"/>
    <property type="project" value="TreeGrafter"/>
</dbReference>